<proteinExistence type="predicted"/>
<dbReference type="EMBL" id="JBDIVE010000002">
    <property type="protein sequence ID" value="MEN3067907.1"/>
    <property type="molecule type" value="Genomic_DNA"/>
</dbReference>
<dbReference type="Proteomes" id="UP001410394">
    <property type="component" value="Unassembled WGS sequence"/>
</dbReference>
<protein>
    <submittedName>
        <fullName evidence="1">Uncharacterized protein</fullName>
    </submittedName>
</protein>
<organism evidence="1 2">
    <name type="scientific">Uliginosibacterium sediminicola</name>
    <dbReference type="NCBI Taxonomy" id="2024550"/>
    <lineage>
        <taxon>Bacteria</taxon>
        <taxon>Pseudomonadati</taxon>
        <taxon>Pseudomonadota</taxon>
        <taxon>Betaproteobacteria</taxon>
        <taxon>Rhodocyclales</taxon>
        <taxon>Zoogloeaceae</taxon>
        <taxon>Uliginosibacterium</taxon>
    </lineage>
</organism>
<comment type="caution">
    <text evidence="1">The sequence shown here is derived from an EMBL/GenBank/DDBJ whole genome shotgun (WGS) entry which is preliminary data.</text>
</comment>
<gene>
    <name evidence="1" type="ORF">ABDB84_05395</name>
</gene>
<name>A0ABU9YW29_9RHOO</name>
<evidence type="ECO:0000313" key="2">
    <source>
        <dbReference type="Proteomes" id="UP001410394"/>
    </source>
</evidence>
<accession>A0ABU9YW29</accession>
<reference evidence="1 2" key="1">
    <citation type="journal article" date="2018" name="Int. J. Syst. Evol. Microbiol.">
        <title>Uliginosibacterium sediminicola sp. nov., isolated from freshwater sediment.</title>
        <authorList>
            <person name="Hwang W.M."/>
            <person name="Kim S.M."/>
            <person name="Kang K."/>
            <person name="Ahn T.Y."/>
        </authorList>
    </citation>
    <scope>NUCLEOTIDE SEQUENCE [LARGE SCALE GENOMIC DNA]</scope>
    <source>
        <strain evidence="1 2">M1-21</strain>
    </source>
</reference>
<sequence length="63" mass="7047">MSAVLDSSRRVALPIDSLEQSLVYNADGTLNYIEVVFNGATYRQTFTYTDGKVSKISAWVKQQ</sequence>
<keyword evidence="2" id="KW-1185">Reference proteome</keyword>
<evidence type="ECO:0000313" key="1">
    <source>
        <dbReference type="EMBL" id="MEN3067907.1"/>
    </source>
</evidence>
<dbReference type="RefSeq" id="WP_345918670.1">
    <property type="nucleotide sequence ID" value="NZ_JBDIVE010000002.1"/>
</dbReference>